<reference evidence="2 3" key="1">
    <citation type="submission" date="2016-11" db="EMBL/GenBank/DDBJ databases">
        <title>Whole Genome Sequencing of Mucilaginibacter polytrichastri RG4-7(T) isolated from the moss sample.</title>
        <authorList>
            <person name="Li Y."/>
        </authorList>
    </citation>
    <scope>NUCLEOTIDE SEQUENCE [LARGE SCALE GENOMIC DNA]</scope>
    <source>
        <strain evidence="2 3">RG4-7</strain>
    </source>
</reference>
<proteinExistence type="predicted"/>
<evidence type="ECO:0000256" key="1">
    <source>
        <dbReference type="SAM" id="Phobius"/>
    </source>
</evidence>
<keyword evidence="1" id="KW-1133">Transmembrane helix</keyword>
<keyword evidence="1" id="KW-0812">Transmembrane</keyword>
<evidence type="ECO:0000313" key="3">
    <source>
        <dbReference type="Proteomes" id="UP000186720"/>
    </source>
</evidence>
<accession>A0A1Q6A2Y6</accession>
<gene>
    <name evidence="2" type="ORF">RG47T_3852</name>
</gene>
<comment type="caution">
    <text evidence="2">The sequence shown here is derived from an EMBL/GenBank/DDBJ whole genome shotgun (WGS) entry which is preliminary data.</text>
</comment>
<feature type="transmembrane region" description="Helical" evidence="1">
    <location>
        <begin position="25"/>
        <end position="46"/>
    </location>
</feature>
<organism evidence="2 3">
    <name type="scientific">Mucilaginibacter polytrichastri</name>
    <dbReference type="NCBI Taxonomy" id="1302689"/>
    <lineage>
        <taxon>Bacteria</taxon>
        <taxon>Pseudomonadati</taxon>
        <taxon>Bacteroidota</taxon>
        <taxon>Sphingobacteriia</taxon>
        <taxon>Sphingobacteriales</taxon>
        <taxon>Sphingobacteriaceae</taxon>
        <taxon>Mucilaginibacter</taxon>
    </lineage>
</organism>
<keyword evidence="1" id="KW-0472">Membrane</keyword>
<evidence type="ECO:0000313" key="2">
    <source>
        <dbReference type="EMBL" id="OKS88385.1"/>
    </source>
</evidence>
<name>A0A1Q6A2Y6_9SPHI</name>
<dbReference type="EMBL" id="MPPL01000001">
    <property type="protein sequence ID" value="OKS88385.1"/>
    <property type="molecule type" value="Genomic_DNA"/>
</dbReference>
<dbReference type="STRING" id="1302689.RG47T_3852"/>
<feature type="transmembrane region" description="Helical" evidence="1">
    <location>
        <begin position="96"/>
        <end position="118"/>
    </location>
</feature>
<feature type="transmembrane region" description="Helical" evidence="1">
    <location>
        <begin position="58"/>
        <end position="76"/>
    </location>
</feature>
<dbReference type="AlphaFoldDB" id="A0A1Q6A2Y6"/>
<dbReference type="OrthoDB" id="1523880at2"/>
<keyword evidence="3" id="KW-1185">Reference proteome</keyword>
<dbReference type="RefSeq" id="WP_074490965.1">
    <property type="nucleotide sequence ID" value="NZ_FPAM01000012.1"/>
</dbReference>
<feature type="transmembrane region" description="Helical" evidence="1">
    <location>
        <begin position="183"/>
        <end position="206"/>
    </location>
</feature>
<sequence length="264" mass="30127">MNDTFNLQRFGFLFKKTIMERPLQLLGIMALSLIATLTIFSISVYLNHWKDAHVLSFAWGYVGGGIILSSVIFSYFNTNAGGAAYLTLPASSFEKWFCGVLISGVLFTVVFLLFFRLMDTMAIAIYHNNLDKTTADYKHLYNSANIFPFDDRQVQFDYYVFLNFAGASLLGSLYFNKANFIKTAMVIIALFAFMMGVNWLIARMFFSNVNSAFPYLSVGLQIGNEYRNINVSPEAEKRFTACLKYVVPVILWLTAYIRLREKEI</sequence>
<dbReference type="Proteomes" id="UP000186720">
    <property type="component" value="Unassembled WGS sequence"/>
</dbReference>
<feature type="transmembrane region" description="Helical" evidence="1">
    <location>
        <begin position="158"/>
        <end position="176"/>
    </location>
</feature>
<protein>
    <submittedName>
        <fullName evidence="2">Uncharacterized protein</fullName>
    </submittedName>
</protein>